<dbReference type="SUPFAM" id="SSF52954">
    <property type="entry name" value="Class II aaRS ABD-related"/>
    <property type="match status" value="1"/>
</dbReference>
<dbReference type="GO" id="GO:0042274">
    <property type="term" value="P:ribosomal small subunit biogenesis"/>
    <property type="evidence" value="ECO:0007669"/>
    <property type="project" value="UniProtKB-ARBA"/>
</dbReference>
<name>A0AAD9IAU8_9PEZI</name>
<dbReference type="PROSITE" id="PS50833">
    <property type="entry name" value="BRIX"/>
    <property type="match status" value="1"/>
</dbReference>
<proteinExistence type="predicted"/>
<dbReference type="PANTHER" id="PTHR22734:SF2">
    <property type="entry name" value="U3 SMALL NUCLEOLAR RIBONUCLEOPROTEIN PROTEIN IMP4"/>
    <property type="match status" value="1"/>
</dbReference>
<sequence length="292" mass="32969">MIRKQARQRRDYLYRRAQLLKQSEISEKRAKLRAALASGKPLDPAAASDELRRDFQYDEAAPDLTKQEMMDMDDEYSELSGVIDPRVLVTTSRDPSSRLGTFSKEFRLLFPTGIRLNRGNLILENLVASCKAEGLTDCVVLHEHRGVPSALTVSHLPHGPTLSLSLHDVCLRSDIPKSHRGTISESYPHLIFHGFTTPLGLRIVKILKHLFPPRDPAQSKPQAGNRVITFFQENDCIQVRHHVYVRTSYHSVELSEVGPRFLMRPFEIRSAVGTIKVQTNVNTGQENLTGPQ</sequence>
<dbReference type="GO" id="GO:0006364">
    <property type="term" value="P:rRNA processing"/>
    <property type="evidence" value="ECO:0007669"/>
    <property type="project" value="InterPro"/>
</dbReference>
<evidence type="ECO:0000256" key="1">
    <source>
        <dbReference type="ARBA" id="ARBA00040513"/>
    </source>
</evidence>
<dbReference type="PANTHER" id="PTHR22734">
    <property type="entry name" value="U3 SMALL NUCLEOLAR RIBONUCLEOPROTEIN PROTEIN IMP4"/>
    <property type="match status" value="1"/>
</dbReference>
<dbReference type="EMBL" id="JAQQPM010000008">
    <property type="protein sequence ID" value="KAK2074291.1"/>
    <property type="molecule type" value="Genomic_DNA"/>
</dbReference>
<accession>A0AAD9IAU8</accession>
<evidence type="ECO:0000313" key="4">
    <source>
        <dbReference type="Proteomes" id="UP001217918"/>
    </source>
</evidence>
<dbReference type="FunFam" id="3.40.50.10480:FF:000001">
    <property type="entry name" value="IMP4, U3 small nucleolar ribonucleoprotein"/>
    <property type="match status" value="1"/>
</dbReference>
<dbReference type="SMART" id="SM00879">
    <property type="entry name" value="Brix"/>
    <property type="match status" value="1"/>
</dbReference>
<dbReference type="GO" id="GO:0030515">
    <property type="term" value="F:snoRNA binding"/>
    <property type="evidence" value="ECO:0007669"/>
    <property type="project" value="TreeGrafter"/>
</dbReference>
<dbReference type="InterPro" id="IPR044281">
    <property type="entry name" value="IMP4/RPF1"/>
</dbReference>
<dbReference type="Gene3D" id="3.40.50.10480">
    <property type="entry name" value="Probable brix-domain ribosomal biogenesis protein"/>
    <property type="match status" value="1"/>
</dbReference>
<dbReference type="GO" id="GO:0005654">
    <property type="term" value="C:nucleoplasm"/>
    <property type="evidence" value="ECO:0007669"/>
    <property type="project" value="UniProtKB-ARBA"/>
</dbReference>
<comment type="caution">
    <text evidence="3">The sequence shown here is derived from an EMBL/GenBank/DDBJ whole genome shotgun (WGS) entry which is preliminary data.</text>
</comment>
<dbReference type="GO" id="GO:0042134">
    <property type="term" value="F:rRNA primary transcript binding"/>
    <property type="evidence" value="ECO:0007669"/>
    <property type="project" value="InterPro"/>
</dbReference>
<evidence type="ECO:0000259" key="2">
    <source>
        <dbReference type="PROSITE" id="PS50833"/>
    </source>
</evidence>
<feature type="domain" description="Brix" evidence="2">
    <location>
        <begin position="85"/>
        <end position="274"/>
    </location>
</feature>
<dbReference type="AlphaFoldDB" id="A0AAD9IAU8"/>
<reference evidence="3" key="1">
    <citation type="journal article" date="2023" name="Mol. Plant Microbe Interact.">
        <title>Elucidating the Obligate Nature and Biological Capacity of an Invasive Fungal Corn Pathogen.</title>
        <authorList>
            <person name="MacCready J.S."/>
            <person name="Roggenkamp E.M."/>
            <person name="Gdanetz K."/>
            <person name="Chilvers M.I."/>
        </authorList>
    </citation>
    <scope>NUCLEOTIDE SEQUENCE</scope>
    <source>
        <strain evidence="3">PM02</strain>
    </source>
</reference>
<protein>
    <recommendedName>
        <fullName evidence="1">U3 small nucleolar ribonucleoprotein protein IMP4</fullName>
    </recommendedName>
</protein>
<dbReference type="Pfam" id="PF04427">
    <property type="entry name" value="Brix"/>
    <property type="match status" value="1"/>
</dbReference>
<keyword evidence="4" id="KW-1185">Reference proteome</keyword>
<organism evidence="3 4">
    <name type="scientific">Phyllachora maydis</name>
    <dbReference type="NCBI Taxonomy" id="1825666"/>
    <lineage>
        <taxon>Eukaryota</taxon>
        <taxon>Fungi</taxon>
        <taxon>Dikarya</taxon>
        <taxon>Ascomycota</taxon>
        <taxon>Pezizomycotina</taxon>
        <taxon>Sordariomycetes</taxon>
        <taxon>Sordariomycetidae</taxon>
        <taxon>Phyllachorales</taxon>
        <taxon>Phyllachoraceae</taxon>
        <taxon>Phyllachora</taxon>
    </lineage>
</organism>
<dbReference type="GO" id="GO:0032040">
    <property type="term" value="C:small-subunit processome"/>
    <property type="evidence" value="ECO:0007669"/>
    <property type="project" value="TreeGrafter"/>
</dbReference>
<dbReference type="InterPro" id="IPR007109">
    <property type="entry name" value="Brix"/>
</dbReference>
<gene>
    <name evidence="3" type="ORF">P8C59_008509</name>
</gene>
<dbReference type="GO" id="GO:0034457">
    <property type="term" value="C:Mpp10 complex"/>
    <property type="evidence" value="ECO:0007669"/>
    <property type="project" value="UniProtKB-ARBA"/>
</dbReference>
<dbReference type="Proteomes" id="UP001217918">
    <property type="component" value="Unassembled WGS sequence"/>
</dbReference>
<evidence type="ECO:0000313" key="3">
    <source>
        <dbReference type="EMBL" id="KAK2074291.1"/>
    </source>
</evidence>